<feature type="transmembrane region" description="Helical" evidence="2">
    <location>
        <begin position="50"/>
        <end position="76"/>
    </location>
</feature>
<dbReference type="WBParaSite" id="PgR040_g063_t08">
    <property type="protein sequence ID" value="PgR040_g063_t08"/>
    <property type="gene ID" value="PgR040_g063"/>
</dbReference>
<dbReference type="WBParaSite" id="PgR040_g063_t04">
    <property type="protein sequence ID" value="PgR040_g063_t04"/>
    <property type="gene ID" value="PgR040_g063"/>
</dbReference>
<protein>
    <submittedName>
        <fullName evidence="4 5">Uncharacterized protein</fullName>
    </submittedName>
</protein>
<keyword evidence="2" id="KW-0472">Membrane</keyword>
<dbReference type="AlphaFoldDB" id="A0A915BHI7"/>
<dbReference type="Proteomes" id="UP000887569">
    <property type="component" value="Unplaced"/>
</dbReference>
<organism evidence="3 4">
    <name type="scientific">Parascaris univalens</name>
    <name type="common">Nematode worm</name>
    <dbReference type="NCBI Taxonomy" id="6257"/>
    <lineage>
        <taxon>Eukaryota</taxon>
        <taxon>Metazoa</taxon>
        <taxon>Ecdysozoa</taxon>
        <taxon>Nematoda</taxon>
        <taxon>Chromadorea</taxon>
        <taxon>Rhabditida</taxon>
        <taxon>Spirurina</taxon>
        <taxon>Ascaridomorpha</taxon>
        <taxon>Ascaridoidea</taxon>
        <taxon>Ascarididae</taxon>
        <taxon>Parascaris</taxon>
    </lineage>
</organism>
<keyword evidence="2" id="KW-1133">Transmembrane helix</keyword>
<accession>A0A915BHI7</accession>
<evidence type="ECO:0000256" key="1">
    <source>
        <dbReference type="SAM" id="MobiDB-lite"/>
    </source>
</evidence>
<evidence type="ECO:0000313" key="5">
    <source>
        <dbReference type="WBParaSite" id="PgR040_g063_t08"/>
    </source>
</evidence>
<evidence type="ECO:0000256" key="2">
    <source>
        <dbReference type="SAM" id="Phobius"/>
    </source>
</evidence>
<feature type="region of interest" description="Disordered" evidence="1">
    <location>
        <begin position="1"/>
        <end position="42"/>
    </location>
</feature>
<proteinExistence type="predicted"/>
<sequence>MERADANTEWIPIDKLNGGTEFPPKEQKKEKNSRPTSRTHKEPTLEGHELVLFVVLYALAVVAIVILFEVTMPVLFNPNYPEFSSNT</sequence>
<evidence type="ECO:0000313" key="4">
    <source>
        <dbReference type="WBParaSite" id="PgR040_g063_t04"/>
    </source>
</evidence>
<name>A0A915BHI7_PARUN</name>
<feature type="compositionally biased region" description="Basic and acidic residues" evidence="1">
    <location>
        <begin position="23"/>
        <end position="42"/>
    </location>
</feature>
<reference evidence="4 5" key="1">
    <citation type="submission" date="2022-11" db="UniProtKB">
        <authorList>
            <consortium name="WormBaseParasite"/>
        </authorList>
    </citation>
    <scope>IDENTIFICATION</scope>
</reference>
<evidence type="ECO:0000313" key="3">
    <source>
        <dbReference type="Proteomes" id="UP000887569"/>
    </source>
</evidence>
<keyword evidence="3" id="KW-1185">Reference proteome</keyword>
<keyword evidence="2" id="KW-0812">Transmembrane</keyword>